<evidence type="ECO:0000313" key="4">
    <source>
        <dbReference type="EMBL" id="KAL1845942.1"/>
    </source>
</evidence>
<keyword evidence="1" id="KW-0808">Transferase</keyword>
<organism evidence="4 5">
    <name type="scientific">Diaporthe australafricana</name>
    <dbReference type="NCBI Taxonomy" id="127596"/>
    <lineage>
        <taxon>Eukaryota</taxon>
        <taxon>Fungi</taxon>
        <taxon>Dikarya</taxon>
        <taxon>Ascomycota</taxon>
        <taxon>Pezizomycotina</taxon>
        <taxon>Sordariomycetes</taxon>
        <taxon>Sordariomycetidae</taxon>
        <taxon>Diaporthales</taxon>
        <taxon>Diaporthaceae</taxon>
        <taxon>Diaporthe</taxon>
    </lineage>
</organism>
<comment type="caution">
    <text evidence="4">The sequence shown here is derived from an EMBL/GenBank/DDBJ whole genome shotgun (WGS) entry which is preliminary data.</text>
</comment>
<dbReference type="Gene3D" id="1.10.600.10">
    <property type="entry name" value="Farnesyl Diphosphate Synthase"/>
    <property type="match status" value="1"/>
</dbReference>
<evidence type="ECO:0000256" key="3">
    <source>
        <dbReference type="ARBA" id="ARBA00022842"/>
    </source>
</evidence>
<reference evidence="4 5" key="1">
    <citation type="journal article" date="2024" name="IMA Fungus">
        <title>IMA Genome - F19 : A genome assembly and annotation guide to empower mycologists, including annotated draft genome sequences of Ceratocystis pirilliformis, Diaporthe australafricana, Fusarium ophioides, Paecilomyces lecythidis, and Sporothrix stenoceras.</title>
        <authorList>
            <person name="Aylward J."/>
            <person name="Wilson A.M."/>
            <person name="Visagie C.M."/>
            <person name="Spraker J."/>
            <person name="Barnes I."/>
            <person name="Buitendag C."/>
            <person name="Ceriani C."/>
            <person name="Del Mar Angel L."/>
            <person name="du Plessis D."/>
            <person name="Fuchs T."/>
            <person name="Gasser K."/>
            <person name="Kramer D."/>
            <person name="Li W."/>
            <person name="Munsamy K."/>
            <person name="Piso A."/>
            <person name="Price J.L."/>
            <person name="Sonnekus B."/>
            <person name="Thomas C."/>
            <person name="van der Nest A."/>
            <person name="van Dijk A."/>
            <person name="van Heerden A."/>
            <person name="van Vuuren N."/>
            <person name="Yilmaz N."/>
            <person name="Duong T.A."/>
            <person name="van der Merwe N.A."/>
            <person name="Wingfield M.J."/>
            <person name="Wingfield B.D."/>
        </authorList>
    </citation>
    <scope>NUCLEOTIDE SEQUENCE [LARGE SCALE GENOMIC DNA]</scope>
    <source>
        <strain evidence="4 5">CMW 18300</strain>
    </source>
</reference>
<protein>
    <submittedName>
        <fullName evidence="4">Uncharacterized protein</fullName>
    </submittedName>
</protein>
<keyword evidence="3" id="KW-0460">Magnesium</keyword>
<keyword evidence="5" id="KW-1185">Reference proteome</keyword>
<dbReference type="InterPro" id="IPR000092">
    <property type="entry name" value="Polyprenyl_synt"/>
</dbReference>
<dbReference type="PANTHER" id="PTHR12001">
    <property type="entry name" value="GERANYLGERANYL PYROPHOSPHATE SYNTHASE"/>
    <property type="match status" value="1"/>
</dbReference>
<keyword evidence="2" id="KW-0479">Metal-binding</keyword>
<dbReference type="Pfam" id="PF00348">
    <property type="entry name" value="polyprenyl_synt"/>
    <property type="match status" value="1"/>
</dbReference>
<dbReference type="Proteomes" id="UP001583177">
    <property type="component" value="Unassembled WGS sequence"/>
</dbReference>
<dbReference type="InterPro" id="IPR033749">
    <property type="entry name" value="Polyprenyl_synt_CS"/>
</dbReference>
<dbReference type="EMBL" id="JAWRVE010000286">
    <property type="protein sequence ID" value="KAL1845942.1"/>
    <property type="molecule type" value="Genomic_DNA"/>
</dbReference>
<evidence type="ECO:0000256" key="1">
    <source>
        <dbReference type="ARBA" id="ARBA00022679"/>
    </source>
</evidence>
<accession>A0ABR3VVB8</accession>
<evidence type="ECO:0000256" key="2">
    <source>
        <dbReference type="ARBA" id="ARBA00022723"/>
    </source>
</evidence>
<dbReference type="PROSITE" id="PS00444">
    <property type="entry name" value="POLYPRENYL_SYNTHASE_2"/>
    <property type="match status" value="1"/>
</dbReference>
<dbReference type="SUPFAM" id="SSF48576">
    <property type="entry name" value="Terpenoid synthases"/>
    <property type="match status" value="1"/>
</dbReference>
<sequence length="197" mass="22331">MQSLMIGQSLDLIWTYQVSAPPVEEYLQMVDGKTGGLFRMASKLMVALSQSPNIRSLDFNSLMTLLGRYFQIRDDYLNLASLEYTQTKGFCEDLDEGKYSFILLHALENCDRKTRVLLNNMLLERRAAGKAGPGHKELILSILEQTKSLKYTVEMLSVLFDEILEVVDVIERRTGETNKPMRDLLAALEVKQQASCA</sequence>
<dbReference type="PANTHER" id="PTHR12001:SF44">
    <property type="entry name" value="GERANYLGERANYL PYROPHOSPHATE SYNTHASE"/>
    <property type="match status" value="1"/>
</dbReference>
<gene>
    <name evidence="4" type="ORF">Daus18300_014402</name>
</gene>
<evidence type="ECO:0000313" key="5">
    <source>
        <dbReference type="Proteomes" id="UP001583177"/>
    </source>
</evidence>
<proteinExistence type="predicted"/>
<dbReference type="InterPro" id="IPR008949">
    <property type="entry name" value="Isoprenoid_synthase_dom_sf"/>
</dbReference>
<name>A0ABR3VVB8_9PEZI</name>